<dbReference type="InterPro" id="IPR002545">
    <property type="entry name" value="CheW-lke_dom"/>
</dbReference>
<dbReference type="Proteomes" id="UP000297258">
    <property type="component" value="Unassembled WGS sequence"/>
</dbReference>
<dbReference type="AlphaFoldDB" id="A0A4Y9T8D0"/>
<dbReference type="GO" id="GO:0005829">
    <property type="term" value="C:cytosol"/>
    <property type="evidence" value="ECO:0007669"/>
    <property type="project" value="TreeGrafter"/>
</dbReference>
<dbReference type="OrthoDB" id="9790406at2"/>
<dbReference type="InterPro" id="IPR036061">
    <property type="entry name" value="CheW-like_dom_sf"/>
</dbReference>
<dbReference type="Gene3D" id="2.40.50.180">
    <property type="entry name" value="CheA-289, Domain 4"/>
    <property type="match status" value="1"/>
</dbReference>
<comment type="caution">
    <text evidence="2">The sequence shown here is derived from an EMBL/GenBank/DDBJ whole genome shotgun (WGS) entry which is preliminary data.</text>
</comment>
<evidence type="ECO:0000259" key="1">
    <source>
        <dbReference type="PROSITE" id="PS50851"/>
    </source>
</evidence>
<dbReference type="GO" id="GO:0007165">
    <property type="term" value="P:signal transduction"/>
    <property type="evidence" value="ECO:0007669"/>
    <property type="project" value="InterPro"/>
</dbReference>
<proteinExistence type="predicted"/>
<name>A0A4Y9T8D0_9BURK</name>
<dbReference type="SUPFAM" id="SSF50341">
    <property type="entry name" value="CheW-like"/>
    <property type="match status" value="1"/>
</dbReference>
<dbReference type="PANTHER" id="PTHR22617:SF23">
    <property type="entry name" value="CHEMOTAXIS PROTEIN CHEW"/>
    <property type="match status" value="1"/>
</dbReference>
<sequence length="206" mass="22012">MDGACRMSRTFDWDEIARRLARSQSAADPDAADTEERNRVLQARAAALARPAPELVDSASADQFEVLVFEVAGERYAVANTWVARALPMPALTALPGTPNHVVGIVPYGGRVLAVLDLRSLLALPLSRLVEPTGLVLLQGAAVEFALLADAIAGVRRYRLADLGPEPERLGRMRPGYLLGVTPDRTAVLDAEKLLNDPALVVQAGA</sequence>
<dbReference type="EMBL" id="SPUM01000011">
    <property type="protein sequence ID" value="TFW35344.1"/>
    <property type="molecule type" value="Genomic_DNA"/>
</dbReference>
<dbReference type="Pfam" id="PF01584">
    <property type="entry name" value="CheW"/>
    <property type="match status" value="1"/>
</dbReference>
<reference evidence="2 3" key="1">
    <citation type="submission" date="2019-03" db="EMBL/GenBank/DDBJ databases">
        <title>Draft genome of Massilia hortus sp. nov., a novel bacterial species of the Oxalobacteraceae family.</title>
        <authorList>
            <person name="Peta V."/>
            <person name="Raths R."/>
            <person name="Bucking H."/>
        </authorList>
    </citation>
    <scope>NUCLEOTIDE SEQUENCE [LARGE SCALE GENOMIC DNA]</scope>
    <source>
        <strain evidence="2 3">ONC3</strain>
    </source>
</reference>
<keyword evidence="3" id="KW-1185">Reference proteome</keyword>
<evidence type="ECO:0000313" key="3">
    <source>
        <dbReference type="Proteomes" id="UP000297258"/>
    </source>
</evidence>
<accession>A0A4Y9T8D0</accession>
<protein>
    <submittedName>
        <fullName evidence="2">Chemotaxis protein CheW</fullName>
    </submittedName>
</protein>
<dbReference type="GO" id="GO:0006935">
    <property type="term" value="P:chemotaxis"/>
    <property type="evidence" value="ECO:0007669"/>
    <property type="project" value="InterPro"/>
</dbReference>
<dbReference type="InterPro" id="IPR039315">
    <property type="entry name" value="CheW"/>
</dbReference>
<dbReference type="Gene3D" id="2.30.30.40">
    <property type="entry name" value="SH3 Domains"/>
    <property type="match status" value="1"/>
</dbReference>
<evidence type="ECO:0000313" key="2">
    <source>
        <dbReference type="EMBL" id="TFW35344.1"/>
    </source>
</evidence>
<dbReference type="SMART" id="SM00260">
    <property type="entry name" value="CheW"/>
    <property type="match status" value="1"/>
</dbReference>
<gene>
    <name evidence="2" type="ORF">E4O92_02020</name>
</gene>
<dbReference type="PROSITE" id="PS50851">
    <property type="entry name" value="CHEW"/>
    <property type="match status" value="1"/>
</dbReference>
<dbReference type="PANTHER" id="PTHR22617">
    <property type="entry name" value="CHEMOTAXIS SENSOR HISTIDINE KINASE-RELATED"/>
    <property type="match status" value="1"/>
</dbReference>
<organism evidence="2 3">
    <name type="scientific">Massilia horti</name>
    <dbReference type="NCBI Taxonomy" id="2562153"/>
    <lineage>
        <taxon>Bacteria</taxon>
        <taxon>Pseudomonadati</taxon>
        <taxon>Pseudomonadota</taxon>
        <taxon>Betaproteobacteria</taxon>
        <taxon>Burkholderiales</taxon>
        <taxon>Oxalobacteraceae</taxon>
        <taxon>Telluria group</taxon>
        <taxon>Massilia</taxon>
    </lineage>
</organism>
<feature type="domain" description="CheW-like" evidence="1">
    <location>
        <begin position="63"/>
        <end position="200"/>
    </location>
</feature>